<comment type="caution">
    <text evidence="1">The sequence shown here is derived from an EMBL/GenBank/DDBJ whole genome shotgun (WGS) entry which is preliminary data.</text>
</comment>
<dbReference type="Proteomes" id="UP000254118">
    <property type="component" value="Unassembled WGS sequence"/>
</dbReference>
<reference evidence="1 2" key="1">
    <citation type="submission" date="2018-06" db="EMBL/GenBank/DDBJ databases">
        <authorList>
            <consortium name="Pathogen Informatics"/>
            <person name="Doyle S."/>
        </authorList>
    </citation>
    <scope>NUCLEOTIDE SEQUENCE [LARGE SCALE GENOMIC DNA]</scope>
    <source>
        <strain evidence="1 2">NCTC7915</strain>
    </source>
</reference>
<sequence length="59" mass="6477">MDQWNAPANVVRSEVPLRFSGMDALVYVSELGESSMRIDVQARAVLCAHMAAGVREGER</sequence>
<dbReference type="AlphaFoldDB" id="A0AA46BMH8"/>
<organism evidence="1 2">
    <name type="scientific">Dermatophilus congolensis</name>
    <dbReference type="NCBI Taxonomy" id="1863"/>
    <lineage>
        <taxon>Bacteria</taxon>
        <taxon>Bacillati</taxon>
        <taxon>Actinomycetota</taxon>
        <taxon>Actinomycetes</taxon>
        <taxon>Micrococcales</taxon>
        <taxon>Dermatophilaceae</taxon>
        <taxon>Dermatophilus</taxon>
    </lineage>
</organism>
<gene>
    <name evidence="1" type="ORF">NCTC7915_00764</name>
</gene>
<accession>A0AA46BMH8</accession>
<name>A0AA46BMH8_9MICO</name>
<dbReference type="EMBL" id="UFYA01000001">
    <property type="protein sequence ID" value="STD07227.1"/>
    <property type="molecule type" value="Genomic_DNA"/>
</dbReference>
<protein>
    <submittedName>
        <fullName evidence="1">Uncharacterized protein</fullName>
    </submittedName>
</protein>
<dbReference type="RefSeq" id="WP_147279182.1">
    <property type="nucleotide sequence ID" value="NZ_UFYA01000001.1"/>
</dbReference>
<evidence type="ECO:0000313" key="2">
    <source>
        <dbReference type="Proteomes" id="UP000254118"/>
    </source>
</evidence>
<proteinExistence type="predicted"/>
<evidence type="ECO:0000313" key="1">
    <source>
        <dbReference type="EMBL" id="STD07227.1"/>
    </source>
</evidence>